<dbReference type="PROSITE" id="PS50137">
    <property type="entry name" value="DS_RBD"/>
    <property type="match status" value="1"/>
</dbReference>
<dbReference type="Proteomes" id="UP000178812">
    <property type="component" value="Unassembled WGS sequence"/>
</dbReference>
<dbReference type="HAMAP" id="MF_00104">
    <property type="entry name" value="RNase_III"/>
    <property type="match status" value="1"/>
</dbReference>
<dbReference type="PROSITE" id="PS50142">
    <property type="entry name" value="RNASE_3_2"/>
    <property type="match status" value="1"/>
</dbReference>
<dbReference type="Gene3D" id="3.30.160.20">
    <property type="match status" value="1"/>
</dbReference>
<keyword evidence="4 9" id="KW-0507">mRNA processing</keyword>
<feature type="binding site" evidence="9">
    <location>
        <position position="111"/>
    </location>
    <ligand>
        <name>Mg(2+)</name>
        <dbReference type="ChEBI" id="CHEBI:18420"/>
    </ligand>
</feature>
<dbReference type="AlphaFoldDB" id="A0A1F7WSQ8"/>
<dbReference type="PANTHER" id="PTHR11207">
    <property type="entry name" value="RIBONUCLEASE III"/>
    <property type="match status" value="1"/>
</dbReference>
<evidence type="ECO:0000256" key="5">
    <source>
        <dbReference type="ARBA" id="ARBA00022722"/>
    </source>
</evidence>
<dbReference type="PROSITE" id="PS00517">
    <property type="entry name" value="RNASE_3_1"/>
    <property type="match status" value="1"/>
</dbReference>
<dbReference type="CDD" id="cd10845">
    <property type="entry name" value="DSRM_RNAse_III_family"/>
    <property type="match status" value="1"/>
</dbReference>
<reference evidence="12 13" key="1">
    <citation type="journal article" date="2016" name="Nat. Commun.">
        <title>Thousands of microbial genomes shed light on interconnected biogeochemical processes in an aquifer system.</title>
        <authorList>
            <person name="Anantharaman K."/>
            <person name="Brown C.T."/>
            <person name="Hug L.A."/>
            <person name="Sharon I."/>
            <person name="Castelle C.J."/>
            <person name="Probst A.J."/>
            <person name="Thomas B.C."/>
            <person name="Singh A."/>
            <person name="Wilkins M.J."/>
            <person name="Karaoz U."/>
            <person name="Brodie E.L."/>
            <person name="Williams K.H."/>
            <person name="Hubbard S.S."/>
            <person name="Banfield J.F."/>
        </authorList>
    </citation>
    <scope>NUCLEOTIDE SEQUENCE [LARGE SCALE GENOMIC DNA]</scope>
</reference>
<comment type="function">
    <text evidence="9">Digests double-stranded RNA. Involved in the processing of primary rRNA transcript to yield the immediate precursors to the large and small rRNAs (23S and 16S). Processes some mRNAs, and tRNAs when they are encoded in the rRNA operon. Processes pre-crRNA and tracrRNA of type II CRISPR loci if present in the organism.</text>
</comment>
<dbReference type="GO" id="GO:0006397">
    <property type="term" value="P:mRNA processing"/>
    <property type="evidence" value="ECO:0007669"/>
    <property type="project" value="UniProtKB-UniRule"/>
</dbReference>
<dbReference type="SMART" id="SM00358">
    <property type="entry name" value="DSRM"/>
    <property type="match status" value="1"/>
</dbReference>
<evidence type="ECO:0000256" key="4">
    <source>
        <dbReference type="ARBA" id="ARBA00022664"/>
    </source>
</evidence>
<dbReference type="GO" id="GO:0004525">
    <property type="term" value="F:ribonuclease III activity"/>
    <property type="evidence" value="ECO:0007669"/>
    <property type="project" value="UniProtKB-UniRule"/>
</dbReference>
<comment type="subunit">
    <text evidence="9">Homodimer.</text>
</comment>
<evidence type="ECO:0000256" key="1">
    <source>
        <dbReference type="ARBA" id="ARBA00000109"/>
    </source>
</evidence>
<dbReference type="SUPFAM" id="SSF54768">
    <property type="entry name" value="dsRNA-binding domain-like"/>
    <property type="match status" value="1"/>
</dbReference>
<dbReference type="GO" id="GO:0005737">
    <property type="term" value="C:cytoplasm"/>
    <property type="evidence" value="ECO:0007669"/>
    <property type="project" value="UniProtKB-SubCell"/>
</dbReference>
<keyword evidence="6 9" id="KW-0255">Endonuclease</keyword>
<dbReference type="EC" id="3.1.26.3" evidence="9"/>
<dbReference type="SUPFAM" id="SSF69065">
    <property type="entry name" value="RNase III domain-like"/>
    <property type="match status" value="1"/>
</dbReference>
<feature type="binding site" evidence="9">
    <location>
        <position position="38"/>
    </location>
    <ligand>
        <name>Mg(2+)</name>
        <dbReference type="ChEBI" id="CHEBI:18420"/>
    </ligand>
</feature>
<dbReference type="FunFam" id="1.10.1520.10:FF:000001">
    <property type="entry name" value="Ribonuclease 3"/>
    <property type="match status" value="1"/>
</dbReference>
<dbReference type="InterPro" id="IPR011907">
    <property type="entry name" value="RNase_III"/>
</dbReference>
<dbReference type="GO" id="GO:0006364">
    <property type="term" value="P:rRNA processing"/>
    <property type="evidence" value="ECO:0007669"/>
    <property type="project" value="UniProtKB-UniRule"/>
</dbReference>
<evidence type="ECO:0000256" key="3">
    <source>
        <dbReference type="ARBA" id="ARBA00022552"/>
    </source>
</evidence>
<feature type="active site" evidence="9">
    <location>
        <position position="42"/>
    </location>
</feature>
<evidence type="ECO:0000313" key="13">
    <source>
        <dbReference type="Proteomes" id="UP000178812"/>
    </source>
</evidence>
<feature type="domain" description="DRBM" evidence="10">
    <location>
        <begin position="151"/>
        <end position="220"/>
    </location>
</feature>
<protein>
    <recommendedName>
        <fullName evidence="9">Ribonuclease 3</fullName>
        <ecNumber evidence="9">3.1.26.3</ecNumber>
    </recommendedName>
    <alternativeName>
        <fullName evidence="9">Ribonuclease III</fullName>
        <shortName evidence="9">RNase III</shortName>
    </alternativeName>
</protein>
<dbReference type="InterPro" id="IPR036389">
    <property type="entry name" value="RNase_III_sf"/>
</dbReference>
<evidence type="ECO:0000256" key="7">
    <source>
        <dbReference type="ARBA" id="ARBA00022801"/>
    </source>
</evidence>
<proteinExistence type="inferred from homology"/>
<dbReference type="NCBIfam" id="TIGR02191">
    <property type="entry name" value="RNaseIII"/>
    <property type="match status" value="1"/>
</dbReference>
<accession>A0A1F7WSQ8</accession>
<comment type="catalytic activity">
    <reaction evidence="1 9">
        <text>Endonucleolytic cleavage to 5'-phosphomonoester.</text>
        <dbReference type="EC" id="3.1.26.3"/>
    </reaction>
</comment>
<feature type="active site" evidence="9">
    <location>
        <position position="114"/>
    </location>
</feature>
<keyword evidence="3 9" id="KW-0698">rRNA processing</keyword>
<keyword evidence="5 9" id="KW-0540">Nuclease</keyword>
<dbReference type="GO" id="GO:0003725">
    <property type="term" value="F:double-stranded RNA binding"/>
    <property type="evidence" value="ECO:0007669"/>
    <property type="project" value="TreeGrafter"/>
</dbReference>
<evidence type="ECO:0000256" key="6">
    <source>
        <dbReference type="ARBA" id="ARBA00022759"/>
    </source>
</evidence>
<sequence>MNQLQSLFSNNNLLVQALTHKSWVNEHKGQRESNERLEFLGDAVLELIVSAEIYRRFPDKPEGYLTALRASLVNTQHLAGVAAKLDVGERLFLSKGEEATGGRRNKSLLADTVEAIIGALYLDQGLEACKKLIREYLITDIAEKVKTPLKDAKSMLQELVQNRRLKAPIYKVIKSIGPDHAKTFTVEVEIDGKAVASAAGTNKAEASQKAAKMALLQLTKK</sequence>
<keyword evidence="9" id="KW-0699">rRNA-binding</keyword>
<evidence type="ECO:0000256" key="2">
    <source>
        <dbReference type="ARBA" id="ARBA00010183"/>
    </source>
</evidence>
<dbReference type="GO" id="GO:0008033">
    <property type="term" value="P:tRNA processing"/>
    <property type="evidence" value="ECO:0007669"/>
    <property type="project" value="UniProtKB-KW"/>
</dbReference>
<gene>
    <name evidence="9" type="primary">rnc</name>
    <name evidence="12" type="ORF">A2125_01755</name>
</gene>
<keyword evidence="8 9" id="KW-0694">RNA-binding</keyword>
<dbReference type="GO" id="GO:0010468">
    <property type="term" value="P:regulation of gene expression"/>
    <property type="evidence" value="ECO:0007669"/>
    <property type="project" value="TreeGrafter"/>
</dbReference>
<evidence type="ECO:0000313" key="12">
    <source>
        <dbReference type="EMBL" id="OGM05208.1"/>
    </source>
</evidence>
<dbReference type="GO" id="GO:0046872">
    <property type="term" value="F:metal ion binding"/>
    <property type="evidence" value="ECO:0007669"/>
    <property type="project" value="UniProtKB-KW"/>
</dbReference>
<keyword evidence="9" id="KW-0963">Cytoplasm</keyword>
<comment type="cofactor">
    <cofactor evidence="9">
        <name>Mg(2+)</name>
        <dbReference type="ChEBI" id="CHEBI:18420"/>
    </cofactor>
</comment>
<keyword evidence="9" id="KW-0819">tRNA processing</keyword>
<feature type="domain" description="RNase III" evidence="11">
    <location>
        <begin position="1"/>
        <end position="125"/>
    </location>
</feature>
<keyword evidence="9" id="KW-0460">Magnesium</keyword>
<dbReference type="InterPro" id="IPR014720">
    <property type="entry name" value="dsRBD_dom"/>
</dbReference>
<dbReference type="InterPro" id="IPR000999">
    <property type="entry name" value="RNase_III_dom"/>
</dbReference>
<keyword evidence="9" id="KW-0479">Metal-binding</keyword>
<comment type="subcellular location">
    <subcellularLocation>
        <location evidence="9">Cytoplasm</location>
    </subcellularLocation>
</comment>
<dbReference type="Pfam" id="PF00035">
    <property type="entry name" value="dsrm"/>
    <property type="match status" value="1"/>
</dbReference>
<evidence type="ECO:0000259" key="10">
    <source>
        <dbReference type="PROSITE" id="PS50137"/>
    </source>
</evidence>
<dbReference type="CDD" id="cd00593">
    <property type="entry name" value="RIBOc"/>
    <property type="match status" value="1"/>
</dbReference>
<evidence type="ECO:0000256" key="8">
    <source>
        <dbReference type="ARBA" id="ARBA00022884"/>
    </source>
</evidence>
<dbReference type="Gene3D" id="1.10.1520.10">
    <property type="entry name" value="Ribonuclease III domain"/>
    <property type="match status" value="1"/>
</dbReference>
<feature type="binding site" evidence="9">
    <location>
        <position position="114"/>
    </location>
    <ligand>
        <name>Mg(2+)</name>
        <dbReference type="ChEBI" id="CHEBI:18420"/>
    </ligand>
</feature>
<comment type="caution">
    <text evidence="12">The sequence shown here is derived from an EMBL/GenBank/DDBJ whole genome shotgun (WGS) entry which is preliminary data.</text>
</comment>
<name>A0A1F7WSQ8_9BACT</name>
<dbReference type="GO" id="GO:0019843">
    <property type="term" value="F:rRNA binding"/>
    <property type="evidence" value="ECO:0007669"/>
    <property type="project" value="UniProtKB-KW"/>
</dbReference>
<keyword evidence="7 9" id="KW-0378">Hydrolase</keyword>
<dbReference type="SMART" id="SM00535">
    <property type="entry name" value="RIBOc"/>
    <property type="match status" value="1"/>
</dbReference>
<dbReference type="PANTHER" id="PTHR11207:SF0">
    <property type="entry name" value="RIBONUCLEASE 3"/>
    <property type="match status" value="1"/>
</dbReference>
<evidence type="ECO:0000259" key="11">
    <source>
        <dbReference type="PROSITE" id="PS50142"/>
    </source>
</evidence>
<organism evidence="12 13">
    <name type="scientific">Candidatus Woesebacteria bacterium GWB1_43_5</name>
    <dbReference type="NCBI Taxonomy" id="1802474"/>
    <lineage>
        <taxon>Bacteria</taxon>
        <taxon>Candidatus Woeseibacteriota</taxon>
    </lineage>
</organism>
<comment type="similarity">
    <text evidence="2">Belongs to the ribonuclease III family.</text>
</comment>
<dbReference type="EMBL" id="MGFM01000043">
    <property type="protein sequence ID" value="OGM05208.1"/>
    <property type="molecule type" value="Genomic_DNA"/>
</dbReference>
<dbReference type="Pfam" id="PF14622">
    <property type="entry name" value="Ribonucleas_3_3"/>
    <property type="match status" value="1"/>
</dbReference>
<evidence type="ECO:0000256" key="9">
    <source>
        <dbReference type="HAMAP-Rule" id="MF_00104"/>
    </source>
</evidence>